<reference evidence="3 4" key="1">
    <citation type="submission" date="2018-11" db="EMBL/GenBank/DDBJ databases">
        <title>Complete Genome Sequence of Vbrio mediterranei 117-T6: a Potential Pathogen Bacteria Isolated from the Conchocelis of Pyropia.</title>
        <authorList>
            <person name="Liu Q."/>
        </authorList>
    </citation>
    <scope>NUCLEOTIDE SEQUENCE [LARGE SCALE GENOMIC DNA]</scope>
    <source>
        <strain evidence="3 4">117-T6</strain>
    </source>
</reference>
<feature type="chain" id="PRO_5018271093" description="Haem-binding uptake Tiki superfamily ChaN domain-containing protein" evidence="1">
    <location>
        <begin position="20"/>
        <end position="316"/>
    </location>
</feature>
<proteinExistence type="predicted"/>
<name>A0A3G4VC15_9VIBR</name>
<feature type="domain" description="Haem-binding uptake Tiki superfamily ChaN" evidence="2">
    <location>
        <begin position="56"/>
        <end position="257"/>
    </location>
</feature>
<protein>
    <recommendedName>
        <fullName evidence="2">Haem-binding uptake Tiki superfamily ChaN domain-containing protein</fullName>
    </recommendedName>
</protein>
<dbReference type="SUPFAM" id="SSF159501">
    <property type="entry name" value="EreA/ChaN-like"/>
    <property type="match status" value="1"/>
</dbReference>
<organism evidence="3 4">
    <name type="scientific">Vibrio mediterranei</name>
    <dbReference type="NCBI Taxonomy" id="689"/>
    <lineage>
        <taxon>Bacteria</taxon>
        <taxon>Pseudomonadati</taxon>
        <taxon>Pseudomonadota</taxon>
        <taxon>Gammaproteobacteria</taxon>
        <taxon>Vibrionales</taxon>
        <taxon>Vibrionaceae</taxon>
        <taxon>Vibrio</taxon>
    </lineage>
</organism>
<evidence type="ECO:0000259" key="2">
    <source>
        <dbReference type="Pfam" id="PF04187"/>
    </source>
</evidence>
<gene>
    <name evidence="3" type="ORF">ECB94_14455</name>
</gene>
<dbReference type="Gene3D" id="3.40.50.11550">
    <property type="match status" value="1"/>
</dbReference>
<keyword evidence="1" id="KW-0732">Signal</keyword>
<dbReference type="AlphaFoldDB" id="A0A3G4VC15"/>
<dbReference type="InterPro" id="IPR007314">
    <property type="entry name" value="Cofac_haem-bd_dom"/>
</dbReference>
<sequence length="316" mass="34976">MKALPILISLALLSGCATTKNSPEYQASKPESIASFYDYQLASPTGESISLSALPKAILDADVILVGEWHTHAGIHRFQTDLLKELINKNPDTALSMEQFTRDKQPVVDAYLASQIGEQILIKQGGAWPNYESDYRPLVELAKNSDIDIIASNAPKSIVRCIGRQGVGYLDKLDEQEHSLVAATIDTSDSPYKEKFMASMHHGDIEQTKKQYAAQLAWDVTMAESIVNYMAAHPNSQVMHIAGKFHTEQALGTAAQIQQLNPDLSIVVITPVSDIVSTSDDYQLEVLPPPKRYVKNENRMKAYKSLKMRNDSLVCK</sequence>
<dbReference type="Proteomes" id="UP000279760">
    <property type="component" value="Chromosome 1"/>
</dbReference>
<dbReference type="PROSITE" id="PS51257">
    <property type="entry name" value="PROKAR_LIPOPROTEIN"/>
    <property type="match status" value="1"/>
</dbReference>
<dbReference type="InterPro" id="IPR016773">
    <property type="entry name" value="Fe3_uptake_reg_CjrA_prd"/>
</dbReference>
<evidence type="ECO:0000313" key="4">
    <source>
        <dbReference type="Proteomes" id="UP000279760"/>
    </source>
</evidence>
<accession>A0A3G4VC15</accession>
<dbReference type="Pfam" id="PF04187">
    <property type="entry name" value="Cofac_haem_bdg"/>
    <property type="match status" value="1"/>
</dbReference>
<dbReference type="EMBL" id="CP033577">
    <property type="protein sequence ID" value="AYV22363.1"/>
    <property type="molecule type" value="Genomic_DNA"/>
</dbReference>
<feature type="signal peptide" evidence="1">
    <location>
        <begin position="1"/>
        <end position="19"/>
    </location>
</feature>
<dbReference type="RefSeq" id="WP_124940863.1">
    <property type="nucleotide sequence ID" value="NZ_CP033577.1"/>
</dbReference>
<evidence type="ECO:0000313" key="3">
    <source>
        <dbReference type="EMBL" id="AYV22363.1"/>
    </source>
</evidence>
<dbReference type="PIRSF" id="PIRSF020419">
    <property type="entry name" value="Fe_uptake_reg_CjrA_prd"/>
    <property type="match status" value="1"/>
</dbReference>
<dbReference type="CDD" id="cd14727">
    <property type="entry name" value="ChanN-like"/>
    <property type="match status" value="1"/>
</dbReference>
<evidence type="ECO:0000256" key="1">
    <source>
        <dbReference type="SAM" id="SignalP"/>
    </source>
</evidence>